<organism evidence="4 5">
    <name type="scientific">Coilia grayii</name>
    <name type="common">Gray's grenadier anchovy</name>
    <dbReference type="NCBI Taxonomy" id="363190"/>
    <lineage>
        <taxon>Eukaryota</taxon>
        <taxon>Metazoa</taxon>
        <taxon>Chordata</taxon>
        <taxon>Craniata</taxon>
        <taxon>Vertebrata</taxon>
        <taxon>Euteleostomi</taxon>
        <taxon>Actinopterygii</taxon>
        <taxon>Neopterygii</taxon>
        <taxon>Teleostei</taxon>
        <taxon>Clupei</taxon>
        <taxon>Clupeiformes</taxon>
        <taxon>Clupeoidei</taxon>
        <taxon>Engraulidae</taxon>
        <taxon>Coilinae</taxon>
        <taxon>Coilia</taxon>
    </lineage>
</organism>
<dbReference type="PANTHER" id="PTHR46838:SF1">
    <property type="entry name" value="TUMOR NECROSIS FACTOR RECEPTOR SUPERFAMILY MEMBER 14"/>
    <property type="match status" value="1"/>
</dbReference>
<proteinExistence type="predicted"/>
<evidence type="ECO:0000313" key="5">
    <source>
        <dbReference type="Proteomes" id="UP001591681"/>
    </source>
</evidence>
<dbReference type="AlphaFoldDB" id="A0ABD1KVS4"/>
<comment type="caution">
    <text evidence="1">Lacks conserved residue(s) required for the propagation of feature annotation.</text>
</comment>
<dbReference type="SMART" id="SM00208">
    <property type="entry name" value="TNFR"/>
    <property type="match status" value="1"/>
</dbReference>
<evidence type="ECO:0000259" key="3">
    <source>
        <dbReference type="PROSITE" id="PS50050"/>
    </source>
</evidence>
<feature type="disulfide bond" evidence="1">
    <location>
        <begin position="52"/>
        <end position="67"/>
    </location>
</feature>
<feature type="signal peptide" evidence="2">
    <location>
        <begin position="1"/>
        <end position="25"/>
    </location>
</feature>
<name>A0ABD1KVS4_9TELE</name>
<dbReference type="SUPFAM" id="SSF57586">
    <property type="entry name" value="TNF receptor-like"/>
    <property type="match status" value="2"/>
</dbReference>
<dbReference type="FunFam" id="2.10.50.10:FF:000009">
    <property type="entry name" value="Tumor necrosis factor receptor superfamily member 14"/>
    <property type="match status" value="1"/>
</dbReference>
<dbReference type="PROSITE" id="PS00652">
    <property type="entry name" value="TNFR_NGFR_1"/>
    <property type="match status" value="1"/>
</dbReference>
<evidence type="ECO:0000313" key="4">
    <source>
        <dbReference type="EMBL" id="KAL2103269.1"/>
    </source>
</evidence>
<dbReference type="PANTHER" id="PTHR46838">
    <property type="entry name" value="TUMOR NECROSIS FACTOR RECEPTOR SUPERFAMILY MEMBER 14"/>
    <property type="match status" value="1"/>
</dbReference>
<feature type="repeat" description="TNFR-Cys" evidence="1">
    <location>
        <begin position="51"/>
        <end position="93"/>
    </location>
</feature>
<keyword evidence="5" id="KW-1185">Reference proteome</keyword>
<reference evidence="4 5" key="1">
    <citation type="submission" date="2024-09" db="EMBL/GenBank/DDBJ databases">
        <title>A chromosome-level genome assembly of Gray's grenadier anchovy, Coilia grayii.</title>
        <authorList>
            <person name="Fu Z."/>
        </authorList>
    </citation>
    <scope>NUCLEOTIDE SEQUENCE [LARGE SCALE GENOMIC DNA]</scope>
    <source>
        <strain evidence="4">G4</strain>
        <tissue evidence="4">Muscle</tissue>
    </source>
</reference>
<feature type="domain" description="TNFR-Cys" evidence="3">
    <location>
        <begin position="51"/>
        <end position="93"/>
    </location>
</feature>
<gene>
    <name evidence="4" type="ORF">ACEWY4_000137</name>
</gene>
<dbReference type="InterPro" id="IPR001368">
    <property type="entry name" value="TNFR/NGFR_Cys_rich_reg"/>
</dbReference>
<evidence type="ECO:0000256" key="1">
    <source>
        <dbReference type="PROSITE-ProRule" id="PRU00206"/>
    </source>
</evidence>
<dbReference type="EMBL" id="JBHFQA010000001">
    <property type="protein sequence ID" value="KAL2103269.1"/>
    <property type="molecule type" value="Genomic_DNA"/>
</dbReference>
<accession>A0ABD1KVS4</accession>
<feature type="chain" id="PRO_5044895873" description="TNFR-Cys domain-containing protein" evidence="2">
    <location>
        <begin position="26"/>
        <end position="143"/>
    </location>
</feature>
<sequence length="143" mass="15547">MTLCSVHVTIYGLLAVVSVAMVTKCGPAEYYTGEECCPICSPEDISTTCLPCPPQTFTDKHNGLTRCLSCSVCDTSAGLSVKRNCSSTSDTLCEPLEGHYCTDPIKDGCRGAVEHTKCLPGQYINQPGWFPFKVKYLSTYKDL</sequence>
<dbReference type="PROSITE" id="PS50050">
    <property type="entry name" value="TNFR_NGFR_2"/>
    <property type="match status" value="1"/>
</dbReference>
<comment type="caution">
    <text evidence="4">The sequence shown here is derived from an EMBL/GenBank/DDBJ whole genome shotgun (WGS) entry which is preliminary data.</text>
</comment>
<evidence type="ECO:0000256" key="2">
    <source>
        <dbReference type="SAM" id="SignalP"/>
    </source>
</evidence>
<keyword evidence="1" id="KW-1015">Disulfide bond</keyword>
<protein>
    <recommendedName>
        <fullName evidence="3">TNFR-Cys domain-containing protein</fullName>
    </recommendedName>
</protein>
<dbReference type="Pfam" id="PF00020">
    <property type="entry name" value="TNFR_c6"/>
    <property type="match status" value="1"/>
</dbReference>
<dbReference type="Proteomes" id="UP001591681">
    <property type="component" value="Unassembled WGS sequence"/>
</dbReference>
<dbReference type="Gene3D" id="2.10.50.10">
    <property type="entry name" value="Tumor Necrosis Factor Receptor, subunit A, domain 2"/>
    <property type="match status" value="2"/>
</dbReference>
<keyword evidence="2" id="KW-0732">Signal</keyword>